<feature type="transmembrane region" description="Helical" evidence="2">
    <location>
        <begin position="326"/>
        <end position="353"/>
    </location>
</feature>
<evidence type="ECO:0000256" key="2">
    <source>
        <dbReference type="SAM" id="Phobius"/>
    </source>
</evidence>
<dbReference type="EMBL" id="LSRX01001573">
    <property type="protein sequence ID" value="OLP78711.1"/>
    <property type="molecule type" value="Genomic_DNA"/>
</dbReference>
<evidence type="ECO:0000313" key="4">
    <source>
        <dbReference type="Proteomes" id="UP000186817"/>
    </source>
</evidence>
<dbReference type="AlphaFoldDB" id="A0A1Q9C720"/>
<evidence type="ECO:0000313" key="3">
    <source>
        <dbReference type="EMBL" id="OLP78711.1"/>
    </source>
</evidence>
<dbReference type="Proteomes" id="UP000186817">
    <property type="component" value="Unassembled WGS sequence"/>
</dbReference>
<comment type="caution">
    <text evidence="3">The sequence shown here is derived from an EMBL/GenBank/DDBJ whole genome shotgun (WGS) entry which is preliminary data.</text>
</comment>
<sequence>MLFTAIPSQLYCQDLTLDTLMDSMTSDLLDLYENGLQVKFKEQSLRFKFVLLAVKGDEPPAPFLRLPTIAYDRGAVKPDVAHTYAIVGWGKDLAASSLILLYRLRVFPGHDVTNAGANVANDGNLYGPDVGRSLPTSAGFHGRLPQHASGQLASEQRIQICQMSPLRGRAAQCVGDCPEKKRLPAPRGRSCSRLGFRLHSMWVFACILAILCRPNFAASLDKDHEAIHKQIQIQVQADGSLSSMAAAQVMRRQKGQLLTSTLDVSNRSAPELGHAEKDQSLANQTNIPSPLADQSLANQTNIPSPLADVTGGARERKLLQSEASKVSLAAVLLFGTVVTTGLGIAGFLSYLLVAPRVVMKRRPITQAGSAGMYRRSSEKEGHVFGR</sequence>
<feature type="region of interest" description="Disordered" evidence="1">
    <location>
        <begin position="274"/>
        <end position="295"/>
    </location>
</feature>
<keyword evidence="2" id="KW-1133">Transmembrane helix</keyword>
<keyword evidence="4" id="KW-1185">Reference proteome</keyword>
<evidence type="ECO:0000256" key="1">
    <source>
        <dbReference type="SAM" id="MobiDB-lite"/>
    </source>
</evidence>
<keyword evidence="2" id="KW-0472">Membrane</keyword>
<accession>A0A1Q9C720</accession>
<name>A0A1Q9C720_SYMMI</name>
<organism evidence="3 4">
    <name type="scientific">Symbiodinium microadriaticum</name>
    <name type="common">Dinoflagellate</name>
    <name type="synonym">Zooxanthella microadriatica</name>
    <dbReference type="NCBI Taxonomy" id="2951"/>
    <lineage>
        <taxon>Eukaryota</taxon>
        <taxon>Sar</taxon>
        <taxon>Alveolata</taxon>
        <taxon>Dinophyceae</taxon>
        <taxon>Suessiales</taxon>
        <taxon>Symbiodiniaceae</taxon>
        <taxon>Symbiodinium</taxon>
    </lineage>
</organism>
<protein>
    <submittedName>
        <fullName evidence="3">Uncharacterized protein</fullName>
    </submittedName>
</protein>
<proteinExistence type="predicted"/>
<keyword evidence="2" id="KW-0812">Transmembrane</keyword>
<gene>
    <name evidence="3" type="ORF">AK812_SmicGene41085</name>
</gene>
<reference evidence="3 4" key="1">
    <citation type="submission" date="2016-02" db="EMBL/GenBank/DDBJ databases">
        <title>Genome analysis of coral dinoflagellate symbionts highlights evolutionary adaptations to a symbiotic lifestyle.</title>
        <authorList>
            <person name="Aranda M."/>
            <person name="Li Y."/>
            <person name="Liew Y.J."/>
            <person name="Baumgarten S."/>
            <person name="Simakov O."/>
            <person name="Wilson M."/>
            <person name="Piel J."/>
            <person name="Ashoor H."/>
            <person name="Bougouffa S."/>
            <person name="Bajic V.B."/>
            <person name="Ryu T."/>
            <person name="Ravasi T."/>
            <person name="Bayer T."/>
            <person name="Micklem G."/>
            <person name="Kim H."/>
            <person name="Bhak J."/>
            <person name="Lajeunesse T.C."/>
            <person name="Voolstra C.R."/>
        </authorList>
    </citation>
    <scope>NUCLEOTIDE SEQUENCE [LARGE SCALE GENOMIC DNA]</scope>
    <source>
        <strain evidence="3 4">CCMP2467</strain>
    </source>
</reference>
<dbReference type="OrthoDB" id="422503at2759"/>